<accession>A0A1G6ADT3</accession>
<keyword evidence="2" id="KW-0560">Oxidoreductase</keyword>
<gene>
    <name evidence="4" type="ORF">SAMN02910417_00463</name>
</gene>
<sequence>MERYDIAIIGTGPAGLEAAITAKVRNKSVLLLGSLGTSDKVAKAHTIENYLGLPKISGADMSKAFLDHAKDMGVEITPDKVNAVYALGDFFSIQGHTGNYEASSVILAAGMSAMKPLIGEMEHLGRGVSYCATCDAALYKGKSAIILAYSDEDEAEAQFLAERADQVYYLPQYDFSGNLGEKIEVITGVKPLSIEVSDGWATLVTDGKALEADGIFILRQQIAPSQLVPGLELDGNHVAVDRSMKTNIDGLFACGDITGTPYQYIKAAGEGNVAALSAVAYLAEKKKAK</sequence>
<dbReference type="AlphaFoldDB" id="A0A1G6ADT3"/>
<reference evidence="4 5" key="1">
    <citation type="submission" date="2016-10" db="EMBL/GenBank/DDBJ databases">
        <authorList>
            <person name="de Groot N.N."/>
        </authorList>
    </citation>
    <scope>NUCLEOTIDE SEQUENCE [LARGE SCALE GENOMIC DNA]</scope>
    <source>
        <strain evidence="4 5">DSM 3217</strain>
    </source>
</reference>
<keyword evidence="5" id="KW-1185">Reference proteome</keyword>
<dbReference type="GO" id="GO:0016491">
    <property type="term" value="F:oxidoreductase activity"/>
    <property type="evidence" value="ECO:0007669"/>
    <property type="project" value="UniProtKB-KW"/>
</dbReference>
<protein>
    <submittedName>
        <fullName evidence="4">Thioredoxin reductase (NADPH)</fullName>
    </submittedName>
</protein>
<dbReference type="PRINTS" id="PR00469">
    <property type="entry name" value="PNDRDTASEII"/>
</dbReference>
<proteinExistence type="predicted"/>
<dbReference type="InterPro" id="IPR036188">
    <property type="entry name" value="FAD/NAD-bd_sf"/>
</dbReference>
<organism evidence="4 5">
    <name type="scientific">Eubacterium oxidoreducens</name>
    <dbReference type="NCBI Taxonomy" id="1732"/>
    <lineage>
        <taxon>Bacteria</taxon>
        <taxon>Bacillati</taxon>
        <taxon>Bacillota</taxon>
        <taxon>Clostridia</taxon>
        <taxon>Eubacteriales</taxon>
        <taxon>Eubacteriaceae</taxon>
        <taxon>Eubacterium</taxon>
    </lineage>
</organism>
<evidence type="ECO:0000256" key="1">
    <source>
        <dbReference type="ARBA" id="ARBA00022630"/>
    </source>
</evidence>
<feature type="domain" description="FAD/NAD(P)-binding" evidence="3">
    <location>
        <begin position="4"/>
        <end position="143"/>
    </location>
</feature>
<feature type="domain" description="FAD/NAD(P)-binding" evidence="3">
    <location>
        <begin position="181"/>
        <end position="271"/>
    </location>
</feature>
<evidence type="ECO:0000256" key="2">
    <source>
        <dbReference type="ARBA" id="ARBA00023002"/>
    </source>
</evidence>
<keyword evidence="1" id="KW-0285">Flavoprotein</keyword>
<dbReference type="SUPFAM" id="SSF51905">
    <property type="entry name" value="FAD/NAD(P)-binding domain"/>
    <property type="match status" value="1"/>
</dbReference>
<dbReference type="EMBL" id="FMXR01000005">
    <property type="protein sequence ID" value="SDB06555.1"/>
    <property type="molecule type" value="Genomic_DNA"/>
</dbReference>
<dbReference type="Pfam" id="PF07992">
    <property type="entry name" value="Pyr_redox_2"/>
    <property type="match status" value="2"/>
</dbReference>
<evidence type="ECO:0000313" key="4">
    <source>
        <dbReference type="EMBL" id="SDB06555.1"/>
    </source>
</evidence>
<dbReference type="Proteomes" id="UP000199228">
    <property type="component" value="Unassembled WGS sequence"/>
</dbReference>
<dbReference type="PANTHER" id="PTHR48105">
    <property type="entry name" value="THIOREDOXIN REDUCTASE 1-RELATED-RELATED"/>
    <property type="match status" value="1"/>
</dbReference>
<dbReference type="STRING" id="1732.SAMN02910417_00463"/>
<dbReference type="InterPro" id="IPR050097">
    <property type="entry name" value="Ferredoxin-NADP_redctase_2"/>
</dbReference>
<dbReference type="OrthoDB" id="9806179at2"/>
<dbReference type="PRINTS" id="PR00368">
    <property type="entry name" value="FADPNR"/>
</dbReference>
<dbReference type="RefSeq" id="WP_090171781.1">
    <property type="nucleotide sequence ID" value="NZ_FMXR01000005.1"/>
</dbReference>
<dbReference type="InterPro" id="IPR023753">
    <property type="entry name" value="FAD/NAD-binding_dom"/>
</dbReference>
<name>A0A1G6ADT3_EUBOX</name>
<evidence type="ECO:0000259" key="3">
    <source>
        <dbReference type="Pfam" id="PF07992"/>
    </source>
</evidence>
<dbReference type="Gene3D" id="3.50.50.60">
    <property type="entry name" value="FAD/NAD(P)-binding domain"/>
    <property type="match status" value="2"/>
</dbReference>
<evidence type="ECO:0000313" key="5">
    <source>
        <dbReference type="Proteomes" id="UP000199228"/>
    </source>
</evidence>